<dbReference type="PANTHER" id="PTHR42244:SF2">
    <property type="entry name" value="ANTITOXIN VAPB3-RELATED"/>
    <property type="match status" value="1"/>
</dbReference>
<dbReference type="PANTHER" id="PTHR42244">
    <property type="entry name" value="ANTITOXIN VAPB3-RELATED"/>
    <property type="match status" value="1"/>
</dbReference>
<sequence length="76" mass="8895">MSDVISVRISRKLKKELEELGINYTDAVRSFLEELVRKEKIKKSLEEAKKIRESLKGRTFIPSSTLIREDRDENNS</sequence>
<dbReference type="RefSeq" id="WP_369609466.1">
    <property type="nucleotide sequence ID" value="NZ_AP031322.1"/>
</dbReference>
<dbReference type="KEGG" id="sjv:SJAV_18530"/>
<dbReference type="GeneID" id="92354806"/>
<evidence type="ECO:0000256" key="1">
    <source>
        <dbReference type="SAM" id="Coils"/>
    </source>
</evidence>
<organism evidence="2">
    <name type="scientific">Sulfurisphaera javensis</name>
    <dbReference type="NCBI Taxonomy" id="2049879"/>
    <lineage>
        <taxon>Archaea</taxon>
        <taxon>Thermoproteota</taxon>
        <taxon>Thermoprotei</taxon>
        <taxon>Sulfolobales</taxon>
        <taxon>Sulfolobaceae</taxon>
        <taxon>Sulfurisphaera</taxon>
    </lineage>
</organism>
<protein>
    <submittedName>
        <fullName evidence="2">Antitoxin</fullName>
    </submittedName>
</protein>
<dbReference type="GO" id="GO:0006355">
    <property type="term" value="P:regulation of DNA-templated transcription"/>
    <property type="evidence" value="ECO:0007669"/>
    <property type="project" value="InterPro"/>
</dbReference>
<feature type="coiled-coil region" evidence="1">
    <location>
        <begin position="28"/>
        <end position="58"/>
    </location>
</feature>
<proteinExistence type="predicted"/>
<dbReference type="InterPro" id="IPR039709">
    <property type="entry name" value="VapB3-like"/>
</dbReference>
<keyword evidence="1" id="KW-0175">Coiled coil</keyword>
<dbReference type="Gene3D" id="1.10.1220.10">
    <property type="entry name" value="Met repressor-like"/>
    <property type="match status" value="1"/>
</dbReference>
<dbReference type="EMBL" id="AP031322">
    <property type="protein sequence ID" value="BFH73909.1"/>
    <property type="molecule type" value="Genomic_DNA"/>
</dbReference>
<dbReference type="InterPro" id="IPR013321">
    <property type="entry name" value="Arc_rbn_hlx_hlx"/>
</dbReference>
<gene>
    <name evidence="2" type="ORF">SJAV_18530</name>
</gene>
<reference evidence="2" key="1">
    <citation type="submission" date="2024-03" db="EMBL/GenBank/DDBJ databases">
        <title>Complete genome sequence of Sulfurisphaera javensis strain KD-1.</title>
        <authorList>
            <person name="Sakai H."/>
            <person name="Nur N."/>
            <person name="Suwanto A."/>
            <person name="Kurosawa N."/>
        </authorList>
    </citation>
    <scope>NUCLEOTIDE SEQUENCE</scope>
    <source>
        <strain evidence="2">KD-1</strain>
    </source>
</reference>
<dbReference type="AlphaFoldDB" id="A0AAT9GSQ0"/>
<name>A0AAT9GSQ0_9CREN</name>
<evidence type="ECO:0000313" key="2">
    <source>
        <dbReference type="EMBL" id="BFH73909.1"/>
    </source>
</evidence>
<accession>A0AAT9GSQ0</accession>